<comment type="caution">
    <text evidence="2">The sequence shown here is derived from an EMBL/GenBank/DDBJ whole genome shotgun (WGS) entry which is preliminary data.</text>
</comment>
<proteinExistence type="predicted"/>
<dbReference type="AlphaFoldDB" id="A0A9D2LHR5"/>
<protein>
    <submittedName>
        <fullName evidence="2">GyrI-like domain-containing protein</fullName>
    </submittedName>
</protein>
<reference evidence="2" key="2">
    <citation type="submission" date="2021-04" db="EMBL/GenBank/DDBJ databases">
        <authorList>
            <person name="Gilroy R."/>
        </authorList>
    </citation>
    <scope>NUCLEOTIDE SEQUENCE</scope>
    <source>
        <strain evidence="2">ChiBcec18-1249</strain>
    </source>
</reference>
<dbReference type="SMART" id="SM00871">
    <property type="entry name" value="AraC_E_bind"/>
    <property type="match status" value="1"/>
</dbReference>
<reference evidence="2" key="1">
    <citation type="journal article" date="2021" name="PeerJ">
        <title>Extensive microbial diversity within the chicken gut microbiome revealed by metagenomics and culture.</title>
        <authorList>
            <person name="Gilroy R."/>
            <person name="Ravi A."/>
            <person name="Getino M."/>
            <person name="Pursley I."/>
            <person name="Horton D.L."/>
            <person name="Alikhan N.F."/>
            <person name="Baker D."/>
            <person name="Gharbi K."/>
            <person name="Hall N."/>
            <person name="Watson M."/>
            <person name="Adriaenssens E.M."/>
            <person name="Foster-Nyarko E."/>
            <person name="Jarju S."/>
            <person name="Secka A."/>
            <person name="Antonio M."/>
            <person name="Oren A."/>
            <person name="Chaudhuri R.R."/>
            <person name="La Ragione R."/>
            <person name="Hildebrand F."/>
            <person name="Pallen M.J."/>
        </authorList>
    </citation>
    <scope>NUCLEOTIDE SEQUENCE</scope>
    <source>
        <strain evidence="2">ChiBcec18-1249</strain>
    </source>
</reference>
<dbReference type="Proteomes" id="UP000823824">
    <property type="component" value="Unassembled WGS sequence"/>
</dbReference>
<dbReference type="EMBL" id="DWZJ01000025">
    <property type="protein sequence ID" value="HJB12750.1"/>
    <property type="molecule type" value="Genomic_DNA"/>
</dbReference>
<evidence type="ECO:0000313" key="3">
    <source>
        <dbReference type="Proteomes" id="UP000823824"/>
    </source>
</evidence>
<dbReference type="InterPro" id="IPR029442">
    <property type="entry name" value="GyrI-like"/>
</dbReference>
<evidence type="ECO:0000313" key="2">
    <source>
        <dbReference type="EMBL" id="HJB12750.1"/>
    </source>
</evidence>
<dbReference type="Pfam" id="PF06445">
    <property type="entry name" value="GyrI-like"/>
    <property type="match status" value="1"/>
</dbReference>
<evidence type="ECO:0000259" key="1">
    <source>
        <dbReference type="SMART" id="SM00871"/>
    </source>
</evidence>
<name>A0A9D2LHR5_9FIRM</name>
<sequence length="152" mass="17003">MTIETFEGVRIAYLRRTGRYGAGNRQLMEALKSRLRAMELFDADTAILGIALDDPARTPADLQRYDVGVVLTGPAEPHGLPVRAIDDGRYAVFEVSHTEEGILHFWRNIQELTAGLPLDPTRPVLERYAAQKVSAHRCEFCVPLRDRGTDTP</sequence>
<dbReference type="InterPro" id="IPR011256">
    <property type="entry name" value="Reg_factor_effector_dom_sf"/>
</dbReference>
<dbReference type="Gene3D" id="3.20.80.10">
    <property type="entry name" value="Regulatory factor, effector binding domain"/>
    <property type="match status" value="1"/>
</dbReference>
<accession>A0A9D2LHR5</accession>
<feature type="domain" description="AraC effector-binding" evidence="1">
    <location>
        <begin position="1"/>
        <end position="145"/>
    </location>
</feature>
<organism evidence="2 3">
    <name type="scientific">Candidatus Oscillibacter excrementigallinarum</name>
    <dbReference type="NCBI Taxonomy" id="2838716"/>
    <lineage>
        <taxon>Bacteria</taxon>
        <taxon>Bacillati</taxon>
        <taxon>Bacillota</taxon>
        <taxon>Clostridia</taxon>
        <taxon>Eubacteriales</taxon>
        <taxon>Oscillospiraceae</taxon>
        <taxon>Oscillibacter</taxon>
    </lineage>
</organism>
<dbReference type="InterPro" id="IPR010499">
    <property type="entry name" value="AraC_E-bd"/>
</dbReference>
<dbReference type="SUPFAM" id="SSF55136">
    <property type="entry name" value="Probable bacterial effector-binding domain"/>
    <property type="match status" value="1"/>
</dbReference>
<gene>
    <name evidence="2" type="ORF">H9787_03435</name>
</gene>
<dbReference type="PANTHER" id="PTHR40055">
    <property type="entry name" value="TRANSCRIPTIONAL REGULATOR YGIV-RELATED"/>
    <property type="match status" value="1"/>
</dbReference>
<dbReference type="PANTHER" id="PTHR40055:SF1">
    <property type="entry name" value="TRANSCRIPTIONAL REGULATOR YGIV-RELATED"/>
    <property type="match status" value="1"/>
</dbReference>
<dbReference type="InterPro" id="IPR050908">
    <property type="entry name" value="SmbC-like"/>
</dbReference>